<dbReference type="Proteomes" id="UP000032300">
    <property type="component" value="Chromosome"/>
</dbReference>
<organism evidence="1 2">
    <name type="scientific">Sphingomonas hengshuiensis</name>
    <dbReference type="NCBI Taxonomy" id="1609977"/>
    <lineage>
        <taxon>Bacteria</taxon>
        <taxon>Pseudomonadati</taxon>
        <taxon>Pseudomonadota</taxon>
        <taxon>Alphaproteobacteria</taxon>
        <taxon>Sphingomonadales</taxon>
        <taxon>Sphingomonadaceae</taxon>
        <taxon>Sphingomonas</taxon>
    </lineage>
</organism>
<dbReference type="OrthoDB" id="9764969at2"/>
<evidence type="ECO:0000313" key="2">
    <source>
        <dbReference type="Proteomes" id="UP000032300"/>
    </source>
</evidence>
<dbReference type="AlphaFoldDB" id="A0A7U4J9A5"/>
<evidence type="ECO:0008006" key="3">
    <source>
        <dbReference type="Google" id="ProtNLM"/>
    </source>
</evidence>
<dbReference type="RefSeq" id="WP_044332768.1">
    <property type="nucleotide sequence ID" value="NZ_CP010836.1"/>
</dbReference>
<name>A0A7U4J9A5_9SPHN</name>
<gene>
    <name evidence="1" type="ORF">TS85_13235</name>
</gene>
<dbReference type="InterPro" id="IPR036278">
    <property type="entry name" value="Sialidase_sf"/>
</dbReference>
<dbReference type="SUPFAM" id="SSF50939">
    <property type="entry name" value="Sialidases"/>
    <property type="match status" value="1"/>
</dbReference>
<reference evidence="1 2" key="1">
    <citation type="journal article" date="2015" name="Int. J. Syst. Evol. Microbiol.">
        <title>Sphingomonas hengshuiensis sp. nov., isolated from lake wetland.</title>
        <authorList>
            <person name="Wei S."/>
            <person name="Wang T."/>
            <person name="Liu H."/>
            <person name="Zhang C."/>
            <person name="Guo J."/>
            <person name="Wang Q."/>
            <person name="Liang K."/>
            <person name="Zhang Z."/>
        </authorList>
    </citation>
    <scope>NUCLEOTIDE SEQUENCE [LARGE SCALE GENOMIC DNA]</scope>
    <source>
        <strain evidence="1 2">WHSC-8</strain>
    </source>
</reference>
<dbReference type="EMBL" id="CP010836">
    <property type="protein sequence ID" value="AJP72532.1"/>
    <property type="molecule type" value="Genomic_DNA"/>
</dbReference>
<accession>A0A7U4J9A5</accession>
<proteinExistence type="predicted"/>
<dbReference type="KEGG" id="sphi:TS85_13235"/>
<dbReference type="CDD" id="cd15482">
    <property type="entry name" value="Sialidase_non-viral"/>
    <property type="match status" value="1"/>
</dbReference>
<protein>
    <recommendedName>
        <fullName evidence="3">Sialidase domain-containing protein</fullName>
    </recommendedName>
</protein>
<evidence type="ECO:0000313" key="1">
    <source>
        <dbReference type="EMBL" id="AJP72532.1"/>
    </source>
</evidence>
<dbReference type="Gene3D" id="2.130.10.10">
    <property type="entry name" value="YVTN repeat-like/Quinoprotein amine dehydrogenase"/>
    <property type="match status" value="1"/>
</dbReference>
<dbReference type="InterPro" id="IPR015943">
    <property type="entry name" value="WD40/YVTN_repeat-like_dom_sf"/>
</dbReference>
<reference evidence="1 2" key="2">
    <citation type="submission" date="2015-02" db="EMBL/GenBank/DDBJ databases">
        <title>The complete genome of Sphingomonas hengshuiensis sp. WHSC-8 isolated from soil of Hengshui Lake.</title>
        <authorList>
            <person name="Wei S."/>
            <person name="Guo J."/>
            <person name="Su C."/>
            <person name="Wu R."/>
            <person name="Zhang Z."/>
            <person name="Liang K."/>
            <person name="Li H."/>
            <person name="Wang T."/>
            <person name="Liu H."/>
            <person name="Zhang C."/>
            <person name="Li Z."/>
            <person name="Wang Q."/>
            <person name="Meng J."/>
        </authorList>
    </citation>
    <scope>NUCLEOTIDE SEQUENCE [LARGE SCALE GENOMIC DNA]</scope>
    <source>
        <strain evidence="1 2">WHSC-8</strain>
    </source>
</reference>
<keyword evidence="2" id="KW-1185">Reference proteome</keyword>
<sequence length="429" mass="45811">MLSGEDPAFSAAVPEIAVDIRNPNRVAIVWRHISMADANQDTQRSLICHLSLSIDGGRSFTHQQLDWSSPETPVCNSPYVDIGPKGELMIGATLAGVLPQGAPEGSHPYGKVGMRISLDWGRNWKPTQGLIASDHGERFVLDPAIPVEATKVPWDGGRGVIDSRTGAITVSGGFPAPPGEKSHSQRFFTVSSDGGTSWGPIRAWGGAGWPQRWDGTMVSAHGKLAVSYLADAVPVAAARCLCIVFATSDDGGETFTRHLVAEADGFDRLVHYPPIAAHPLRDGTYALANVTKESGTPIVRLSADGGAHWRLATMPAAPPGVVRASRPAIAYAEDGTLVLLWRGYRADRSYHVFMAAAREDGRFGAAVQVSTQASLEPEIYLKDYSVRGDFISAVGAGGGTAHGAWTDWRSGKVGQISYVRMPLDRLLPQ</sequence>